<evidence type="ECO:0008006" key="2">
    <source>
        <dbReference type="Google" id="ProtNLM"/>
    </source>
</evidence>
<protein>
    <recommendedName>
        <fullName evidence="2">NIF system FeS cluster assembly NifU C-terminal domain-containing protein</fullName>
    </recommendedName>
</protein>
<dbReference type="AlphaFoldDB" id="A0A383ELS0"/>
<evidence type="ECO:0000313" key="1">
    <source>
        <dbReference type="EMBL" id="SVE57393.1"/>
    </source>
</evidence>
<gene>
    <name evidence="1" type="ORF">METZ01_LOCUS510247</name>
</gene>
<proteinExistence type="predicted"/>
<accession>A0A383ELS0</accession>
<name>A0A383ELS0_9ZZZZ</name>
<reference evidence="1" key="1">
    <citation type="submission" date="2018-05" db="EMBL/GenBank/DDBJ databases">
        <authorList>
            <person name="Lanie J.A."/>
            <person name="Ng W.-L."/>
            <person name="Kazmierczak K.M."/>
            <person name="Andrzejewski T.M."/>
            <person name="Davidsen T.M."/>
            <person name="Wayne K.J."/>
            <person name="Tettelin H."/>
            <person name="Glass J.I."/>
            <person name="Rusch D."/>
            <person name="Podicherti R."/>
            <person name="Tsui H.-C.T."/>
            <person name="Winkler M.E."/>
        </authorList>
    </citation>
    <scope>NUCLEOTIDE SEQUENCE</scope>
</reference>
<organism evidence="1">
    <name type="scientific">marine metagenome</name>
    <dbReference type="NCBI Taxonomy" id="408172"/>
    <lineage>
        <taxon>unclassified sequences</taxon>
        <taxon>metagenomes</taxon>
        <taxon>ecological metagenomes</taxon>
    </lineage>
</organism>
<sequence length="81" mass="8582">MVQSTSDASVDFVLEQIETMVASEGGTLGTPSLDGNSLKIEYTPGINEECPECVPSLDMVKQFLTASLGIHAPHVTDIEVS</sequence>
<dbReference type="EMBL" id="UINC01226770">
    <property type="protein sequence ID" value="SVE57393.1"/>
    <property type="molecule type" value="Genomic_DNA"/>
</dbReference>